<dbReference type="GeneID" id="20655215"/>
<dbReference type="KEGG" id="psoj:PHYSODRAFT_480065"/>
<dbReference type="RefSeq" id="XP_009520025.1">
    <property type="nucleotide sequence ID" value="XM_009521730.1"/>
</dbReference>
<organism evidence="1 2">
    <name type="scientific">Phytophthora sojae (strain P6497)</name>
    <name type="common">Soybean stem and root rot agent</name>
    <name type="synonym">Phytophthora megasperma f. sp. glycines</name>
    <dbReference type="NCBI Taxonomy" id="1094619"/>
    <lineage>
        <taxon>Eukaryota</taxon>
        <taxon>Sar</taxon>
        <taxon>Stramenopiles</taxon>
        <taxon>Oomycota</taxon>
        <taxon>Peronosporomycetes</taxon>
        <taxon>Peronosporales</taxon>
        <taxon>Peronosporaceae</taxon>
        <taxon>Phytophthora</taxon>
    </lineage>
</organism>
<dbReference type="InParanoid" id="G4YS36"/>
<evidence type="ECO:0000313" key="1">
    <source>
        <dbReference type="EMBL" id="EGZ24737.1"/>
    </source>
</evidence>
<keyword evidence="2" id="KW-1185">Reference proteome</keyword>
<dbReference type="AlphaFoldDB" id="G4YS36"/>
<proteinExistence type="predicted"/>
<reference evidence="1 2" key="1">
    <citation type="journal article" date="2006" name="Science">
        <title>Phytophthora genome sequences uncover evolutionary origins and mechanisms of pathogenesis.</title>
        <authorList>
            <person name="Tyler B.M."/>
            <person name="Tripathy S."/>
            <person name="Zhang X."/>
            <person name="Dehal P."/>
            <person name="Jiang R.H."/>
            <person name="Aerts A."/>
            <person name="Arredondo F.D."/>
            <person name="Baxter L."/>
            <person name="Bensasson D."/>
            <person name="Beynon J.L."/>
            <person name="Chapman J."/>
            <person name="Damasceno C.M."/>
            <person name="Dorrance A.E."/>
            <person name="Dou D."/>
            <person name="Dickerman A.W."/>
            <person name="Dubchak I.L."/>
            <person name="Garbelotto M."/>
            <person name="Gijzen M."/>
            <person name="Gordon S.G."/>
            <person name="Govers F."/>
            <person name="Grunwald N.J."/>
            <person name="Huang W."/>
            <person name="Ivors K.L."/>
            <person name="Jones R.W."/>
            <person name="Kamoun S."/>
            <person name="Krampis K."/>
            <person name="Lamour K.H."/>
            <person name="Lee M.K."/>
            <person name="McDonald W.H."/>
            <person name="Medina M."/>
            <person name="Meijer H.J."/>
            <person name="Nordberg E.K."/>
            <person name="Maclean D.J."/>
            <person name="Ospina-Giraldo M.D."/>
            <person name="Morris P.F."/>
            <person name="Phuntumart V."/>
            <person name="Putnam N.H."/>
            <person name="Rash S."/>
            <person name="Rose J.K."/>
            <person name="Sakihama Y."/>
            <person name="Salamov A.A."/>
            <person name="Savidor A."/>
            <person name="Scheuring C.F."/>
            <person name="Smith B.M."/>
            <person name="Sobral B.W."/>
            <person name="Terry A."/>
            <person name="Torto-Alalibo T.A."/>
            <person name="Win J."/>
            <person name="Xu Z."/>
            <person name="Zhang H."/>
            <person name="Grigoriev I.V."/>
            <person name="Rokhsar D.S."/>
            <person name="Boore J.L."/>
        </authorList>
    </citation>
    <scope>NUCLEOTIDE SEQUENCE [LARGE SCALE GENOMIC DNA]</scope>
    <source>
        <strain evidence="1 2">P6497</strain>
    </source>
</reference>
<dbReference type="EMBL" id="JH159152">
    <property type="protein sequence ID" value="EGZ24737.1"/>
    <property type="molecule type" value="Genomic_DNA"/>
</dbReference>
<evidence type="ECO:0000313" key="2">
    <source>
        <dbReference type="Proteomes" id="UP000002640"/>
    </source>
</evidence>
<sequence>MNLTKLSLNTSVVTKYVRREHPNFKAEIIKANTTGSLLNYVRHPSEHIYGRLLWVA</sequence>
<name>G4YS36_PHYSP</name>
<accession>G4YS36</accession>
<protein>
    <submittedName>
        <fullName evidence="1">Uncharacterized protein</fullName>
    </submittedName>
</protein>
<dbReference type="Proteomes" id="UP000002640">
    <property type="component" value="Unassembled WGS sequence"/>
</dbReference>
<gene>
    <name evidence="1" type="ORF">PHYSODRAFT_480065</name>
</gene>